<evidence type="ECO:0000256" key="2">
    <source>
        <dbReference type="ARBA" id="ARBA00004370"/>
    </source>
</evidence>
<dbReference type="PRINTS" id="PR00344">
    <property type="entry name" value="BCTRLSENSOR"/>
</dbReference>
<dbReference type="InterPro" id="IPR050351">
    <property type="entry name" value="BphY/WalK/GraS-like"/>
</dbReference>
<evidence type="ECO:0000259" key="8">
    <source>
        <dbReference type="PROSITE" id="PS50109"/>
    </source>
</evidence>
<comment type="catalytic activity">
    <reaction evidence="1">
        <text>ATP + protein L-histidine = ADP + protein N-phospho-L-histidine.</text>
        <dbReference type="EC" id="2.7.13.3"/>
    </reaction>
</comment>
<keyword evidence="7" id="KW-0812">Transmembrane</keyword>
<proteinExistence type="predicted"/>
<dbReference type="InterPro" id="IPR003594">
    <property type="entry name" value="HATPase_dom"/>
</dbReference>
<keyword evidence="10" id="KW-1185">Reference proteome</keyword>
<dbReference type="SMART" id="SM00387">
    <property type="entry name" value="HATPase_c"/>
    <property type="match status" value="1"/>
</dbReference>
<keyword evidence="7" id="KW-0472">Membrane</keyword>
<dbReference type="InterPro" id="IPR005467">
    <property type="entry name" value="His_kinase_dom"/>
</dbReference>
<keyword evidence="7" id="KW-1133">Transmembrane helix</keyword>
<dbReference type="Gene3D" id="3.30.565.10">
    <property type="entry name" value="Histidine kinase-like ATPase, C-terminal domain"/>
    <property type="match status" value="1"/>
</dbReference>
<keyword evidence="6" id="KW-0902">Two-component regulatory system</keyword>
<feature type="transmembrane region" description="Helical" evidence="7">
    <location>
        <begin position="25"/>
        <end position="46"/>
    </location>
</feature>
<feature type="transmembrane region" description="Helical" evidence="7">
    <location>
        <begin position="181"/>
        <end position="200"/>
    </location>
</feature>
<accession>A0ABR9R664</accession>
<comment type="caution">
    <text evidence="9">The sequence shown here is derived from an EMBL/GenBank/DDBJ whole genome shotgun (WGS) entry which is preliminary data.</text>
</comment>
<dbReference type="PANTHER" id="PTHR42878">
    <property type="entry name" value="TWO-COMPONENT HISTIDINE KINASE"/>
    <property type="match status" value="1"/>
</dbReference>
<evidence type="ECO:0000256" key="1">
    <source>
        <dbReference type="ARBA" id="ARBA00000085"/>
    </source>
</evidence>
<keyword evidence="4" id="KW-0808">Transferase</keyword>
<evidence type="ECO:0000256" key="6">
    <source>
        <dbReference type="ARBA" id="ARBA00023012"/>
    </source>
</evidence>
<dbReference type="Pfam" id="PF02518">
    <property type="entry name" value="HATPase_c"/>
    <property type="match status" value="1"/>
</dbReference>
<dbReference type="InterPro" id="IPR036890">
    <property type="entry name" value="HATPase_C_sf"/>
</dbReference>
<evidence type="ECO:0000256" key="3">
    <source>
        <dbReference type="ARBA" id="ARBA00012438"/>
    </source>
</evidence>
<gene>
    <name evidence="9" type="ORF">INF35_12690</name>
</gene>
<dbReference type="GO" id="GO:0016301">
    <property type="term" value="F:kinase activity"/>
    <property type="evidence" value="ECO:0007669"/>
    <property type="project" value="UniProtKB-KW"/>
</dbReference>
<dbReference type="SUPFAM" id="SSF55874">
    <property type="entry name" value="ATPase domain of HSP90 chaperone/DNA topoisomerase II/histidine kinase"/>
    <property type="match status" value="1"/>
</dbReference>
<comment type="subcellular location">
    <subcellularLocation>
        <location evidence="2">Membrane</location>
    </subcellularLocation>
</comment>
<keyword evidence="5 9" id="KW-0418">Kinase</keyword>
<dbReference type="InterPro" id="IPR004358">
    <property type="entry name" value="Sig_transdc_His_kin-like_C"/>
</dbReference>
<dbReference type="Proteomes" id="UP000768567">
    <property type="component" value="Unassembled WGS sequence"/>
</dbReference>
<feature type="transmembrane region" description="Helical" evidence="7">
    <location>
        <begin position="80"/>
        <end position="99"/>
    </location>
</feature>
<feature type="transmembrane region" description="Helical" evidence="7">
    <location>
        <begin position="231"/>
        <end position="249"/>
    </location>
</feature>
<dbReference type="EC" id="2.7.13.3" evidence="3"/>
<feature type="transmembrane region" description="Helical" evidence="7">
    <location>
        <begin position="111"/>
        <end position="130"/>
    </location>
</feature>
<feature type="transmembrane region" description="Helical" evidence="7">
    <location>
        <begin position="150"/>
        <end position="169"/>
    </location>
</feature>
<feature type="domain" description="Histidine kinase" evidence="8">
    <location>
        <begin position="281"/>
        <end position="494"/>
    </location>
</feature>
<dbReference type="PROSITE" id="PS50109">
    <property type="entry name" value="HIS_KIN"/>
    <property type="match status" value="1"/>
</dbReference>
<sequence>MPLIVAAGLLAVSVAFSILKRQRGYFLLAGLSASLFVYLLFTLIYIAKKGGVGEQLSFILFVAPGFRTFLQYLQLTLPQLGYSMAVGRYLFPWLFLLTALDHSSTARMHGLLKFTVPSALLPVFSLILYYPSVFQAVAYNESRQHMAVTFSLVWVFAYLILGCAILLHGMRSTRIRYIRNLELIVRVLLISIAVLFASYAPQDPAQVYLFYRETYMSSLGLWYLNPYLSPAMYAAILLVNAVSLLLSIFSMMTVAKMEWSETQDDIRLERKYDIARTGGGVFMHGIKNQLLANRVLCRRLNEALEADTPDLEQVRLCASQLADNTDGMLSHVQELYKSLKSNSLSMRLCSLDEILDGAVRSLSKKYPTAAVTVSPPCGLSVLADPAHLQSALSNLLINGWEATVSAGRSDPLRLSVQEKNTFLVISVQDSGTGISKYDMKRIFEPFYSSKSSNSNWGMGLYYVRTIIKRHMGTLKVESSYGKGSCFYVLLPKLLPEHTSRKGNTKS</sequence>
<evidence type="ECO:0000313" key="9">
    <source>
        <dbReference type="EMBL" id="MBE5038646.1"/>
    </source>
</evidence>
<reference evidence="9 10" key="1">
    <citation type="submission" date="2020-10" db="EMBL/GenBank/DDBJ databases">
        <title>ChiBAC.</title>
        <authorList>
            <person name="Zenner C."/>
            <person name="Hitch T.C.A."/>
            <person name="Clavel T."/>
        </authorList>
    </citation>
    <scope>NUCLEOTIDE SEQUENCE [LARGE SCALE GENOMIC DNA]</scope>
    <source>
        <strain evidence="9 10">DSM 109015</strain>
    </source>
</reference>
<evidence type="ECO:0000313" key="10">
    <source>
        <dbReference type="Proteomes" id="UP000768567"/>
    </source>
</evidence>
<protein>
    <recommendedName>
        <fullName evidence="3">histidine kinase</fullName>
        <ecNumber evidence="3">2.7.13.3</ecNumber>
    </recommendedName>
</protein>
<dbReference type="EMBL" id="JADCKC010000004">
    <property type="protein sequence ID" value="MBE5038646.1"/>
    <property type="molecule type" value="Genomic_DNA"/>
</dbReference>
<name>A0ABR9R664_9FIRM</name>
<evidence type="ECO:0000256" key="7">
    <source>
        <dbReference type="SAM" id="Phobius"/>
    </source>
</evidence>
<dbReference type="PANTHER" id="PTHR42878:SF14">
    <property type="entry name" value="OSMOLARITY TWO-COMPONENT SYSTEM PROTEIN SSK1"/>
    <property type="match status" value="1"/>
</dbReference>
<organism evidence="9 10">
    <name type="scientific">Gemmiger gallinarum</name>
    <dbReference type="NCBI Taxonomy" id="2779354"/>
    <lineage>
        <taxon>Bacteria</taxon>
        <taxon>Bacillati</taxon>
        <taxon>Bacillota</taxon>
        <taxon>Clostridia</taxon>
        <taxon>Eubacteriales</taxon>
        <taxon>Gemmiger</taxon>
    </lineage>
</organism>
<dbReference type="RefSeq" id="WP_193503034.1">
    <property type="nucleotide sequence ID" value="NZ_JADCKC010000004.1"/>
</dbReference>
<evidence type="ECO:0000256" key="5">
    <source>
        <dbReference type="ARBA" id="ARBA00022777"/>
    </source>
</evidence>
<evidence type="ECO:0000256" key="4">
    <source>
        <dbReference type="ARBA" id="ARBA00022679"/>
    </source>
</evidence>
<dbReference type="CDD" id="cd00075">
    <property type="entry name" value="HATPase"/>
    <property type="match status" value="1"/>
</dbReference>